<sequence length="379" mass="42006">MEGVFFKSCPTALAGQTDIDVDEGRAVDIVYLDFSEALNTACCKSLVKKMMRYGPDEQTVRWVENWLNGPECGDQWHEVQMEVSHSWCIPGSIVCSNLLNIFINNLDDGTTCTLSKLADDTKLGRVVDMPEGCDATQRVLDRLEKWAGVNLMKFNKKAKSPAPEEEQPQAPVCARATQLESSLAEKDLGVLVDIKLNISQQYAFTAKKANGILGCIWQSIVSRLREVILLLYSALATPGVLCPVLGSSVQERHRHIGESNEGHEDDEGTGVSLLQRKAEGAGTVQPGEEKAQEDLINVYKYLKGGCKEAGARLFPVVPSDRTRGNGHKLKHRRFPLNIRKHFSTVRVTKHWHRLPREVVESPSLEVLKSCLAMGLGNQL</sequence>
<gene>
    <name evidence="1" type="ORF">QYF61_008176</name>
</gene>
<name>A0AAN7NS52_MYCAM</name>
<accession>A0AAN7NS52</accession>
<comment type="caution">
    <text evidence="1">The sequence shown here is derived from an EMBL/GenBank/DDBJ whole genome shotgun (WGS) entry which is preliminary data.</text>
</comment>
<dbReference type="PANTHER" id="PTHR33332">
    <property type="entry name" value="REVERSE TRANSCRIPTASE DOMAIN-CONTAINING PROTEIN"/>
    <property type="match status" value="1"/>
</dbReference>
<dbReference type="EMBL" id="JAUNZN010000001">
    <property type="protein sequence ID" value="KAK4830006.1"/>
    <property type="molecule type" value="Genomic_DNA"/>
</dbReference>
<protein>
    <submittedName>
        <fullName evidence="1">Uncharacterized protein</fullName>
    </submittedName>
</protein>
<evidence type="ECO:0000313" key="1">
    <source>
        <dbReference type="EMBL" id="KAK4830006.1"/>
    </source>
</evidence>
<reference evidence="1 2" key="1">
    <citation type="journal article" date="2023" name="J. Hered.">
        <title>Chromosome-level genome of the wood stork (Mycteria americana) provides insight into avian chromosome evolution.</title>
        <authorList>
            <person name="Flamio R. Jr."/>
            <person name="Ramstad K.M."/>
        </authorList>
    </citation>
    <scope>NUCLEOTIDE SEQUENCE [LARGE SCALE GENOMIC DNA]</scope>
    <source>
        <strain evidence="1">JAX WOST 10</strain>
    </source>
</reference>
<dbReference type="AlphaFoldDB" id="A0AAN7NS52"/>
<organism evidence="1 2">
    <name type="scientific">Mycteria americana</name>
    <name type="common">Wood stork</name>
    <dbReference type="NCBI Taxonomy" id="33587"/>
    <lineage>
        <taxon>Eukaryota</taxon>
        <taxon>Metazoa</taxon>
        <taxon>Chordata</taxon>
        <taxon>Craniata</taxon>
        <taxon>Vertebrata</taxon>
        <taxon>Euteleostomi</taxon>
        <taxon>Archelosauria</taxon>
        <taxon>Archosauria</taxon>
        <taxon>Dinosauria</taxon>
        <taxon>Saurischia</taxon>
        <taxon>Theropoda</taxon>
        <taxon>Coelurosauria</taxon>
        <taxon>Aves</taxon>
        <taxon>Neognathae</taxon>
        <taxon>Neoaves</taxon>
        <taxon>Aequornithes</taxon>
        <taxon>Ciconiiformes</taxon>
        <taxon>Ciconiidae</taxon>
        <taxon>Mycteria</taxon>
    </lineage>
</organism>
<keyword evidence="2" id="KW-1185">Reference proteome</keyword>
<dbReference type="Proteomes" id="UP001333110">
    <property type="component" value="Unassembled WGS sequence"/>
</dbReference>
<proteinExistence type="predicted"/>
<evidence type="ECO:0000313" key="2">
    <source>
        <dbReference type="Proteomes" id="UP001333110"/>
    </source>
</evidence>